<evidence type="ECO:0000256" key="12">
    <source>
        <dbReference type="ARBA" id="ARBA00023154"/>
    </source>
</evidence>
<keyword evidence="10" id="KW-0862">Zinc</keyword>
<dbReference type="InterPro" id="IPR011650">
    <property type="entry name" value="Peptidase_M20_dimer"/>
</dbReference>
<dbReference type="Gene3D" id="3.40.630.10">
    <property type="entry name" value="Zn peptidases"/>
    <property type="match status" value="2"/>
</dbReference>
<sequence length="380" mass="41216">METNEQVRILQELIRIHSVNGNEIAVADYLEKLFSAHGIDVTIDAFGDRRANLIAQIGEGTDPRILGFTGHMDTVAVPDASRWQHDPFAGEVVSGHIYGRGAADMKSGLAAQVIALIELKEAGDLPAGTLKFIATAGEELGTPGAWRLEKQGAADKLTALVVGEPTGGNVVFAHSGSITYRITSIGKSVHSSHPDQGINAIDGLLHFIEQERALFTDVADDQYLGKVQHSITIIEGGKQANTIPDQAQLFGNIRPTAVFNNQAVTARLTDLIDQLNHQTPFQLEMEITQSFGPILTEPDNDFVQLALHAAQRNYPNDVELKTINGATDASVFTLNRPDLPVVVLGCDSWNMAHQTDECTTIPSYLAAIKAYKQIARDFFN</sequence>
<keyword evidence="8" id="KW-0479">Metal-binding</keyword>
<dbReference type="Proteomes" id="UP000239920">
    <property type="component" value="Unassembled WGS sequence"/>
</dbReference>
<keyword evidence="7" id="KW-0028">Amino-acid biosynthesis</keyword>
<evidence type="ECO:0000313" key="17">
    <source>
        <dbReference type="Proteomes" id="UP000239920"/>
    </source>
</evidence>
<dbReference type="GO" id="GO:0009089">
    <property type="term" value="P:lysine biosynthetic process via diaminopimelate"/>
    <property type="evidence" value="ECO:0007669"/>
    <property type="project" value="UniProtKB-UniPathway"/>
</dbReference>
<proteinExistence type="inferred from homology"/>
<dbReference type="GO" id="GO:0009014">
    <property type="term" value="F:succinyl-diaminopimelate desuccinylase activity"/>
    <property type="evidence" value="ECO:0007669"/>
    <property type="project" value="UniProtKB-EC"/>
</dbReference>
<dbReference type="RefSeq" id="WP_104688961.1">
    <property type="nucleotide sequence ID" value="NZ_JBKTHY010000007.1"/>
</dbReference>
<comment type="pathway">
    <text evidence="3">Amino-acid biosynthesis; L-lysine biosynthesis via DAP pathway; LL-2,6-diaminopimelate from (S)-tetrahydrodipicolinate (succinylase route): step 3/3.</text>
</comment>
<dbReference type="PROSITE" id="PS00758">
    <property type="entry name" value="ARGE_DAPE_CPG2_1"/>
    <property type="match status" value="1"/>
</dbReference>
<dbReference type="NCBIfam" id="TIGR01910">
    <property type="entry name" value="DapE-ArgE"/>
    <property type="match status" value="1"/>
</dbReference>
<evidence type="ECO:0000256" key="2">
    <source>
        <dbReference type="ARBA" id="ARBA00001947"/>
    </source>
</evidence>
<dbReference type="SUPFAM" id="SSF53187">
    <property type="entry name" value="Zn-dependent exopeptidases"/>
    <property type="match status" value="1"/>
</dbReference>
<dbReference type="Gene3D" id="3.30.70.360">
    <property type="match status" value="1"/>
</dbReference>
<gene>
    <name evidence="16" type="ORF">CK797_06565</name>
</gene>
<dbReference type="InterPro" id="IPR002933">
    <property type="entry name" value="Peptidase_M20"/>
</dbReference>
<dbReference type="GO" id="GO:0019877">
    <property type="term" value="P:diaminopimelate biosynthetic process"/>
    <property type="evidence" value="ECO:0007669"/>
    <property type="project" value="UniProtKB-KW"/>
</dbReference>
<reference evidence="16 17" key="1">
    <citation type="submission" date="2017-09" db="EMBL/GenBank/DDBJ databases">
        <title>Bacterial strain isolated from the female urinary microbiota.</title>
        <authorList>
            <person name="Thomas-White K."/>
            <person name="Kumar N."/>
            <person name="Forster S."/>
            <person name="Putonti C."/>
            <person name="Lawley T."/>
            <person name="Wolfe A.J."/>
        </authorList>
    </citation>
    <scope>NUCLEOTIDE SEQUENCE [LARGE SCALE GENOMIC DNA]</scope>
    <source>
        <strain evidence="16 17">UMB0683</strain>
    </source>
</reference>
<comment type="similarity">
    <text evidence="4">Belongs to the peptidase M20A family.</text>
</comment>
<evidence type="ECO:0000256" key="7">
    <source>
        <dbReference type="ARBA" id="ARBA00022605"/>
    </source>
</evidence>
<evidence type="ECO:0000256" key="4">
    <source>
        <dbReference type="ARBA" id="ARBA00006247"/>
    </source>
</evidence>
<keyword evidence="13" id="KW-0170">Cobalt</keyword>
<dbReference type="EC" id="3.5.1.18" evidence="5"/>
<evidence type="ECO:0000256" key="14">
    <source>
        <dbReference type="ARBA" id="ARBA00051301"/>
    </source>
</evidence>
<evidence type="ECO:0000256" key="1">
    <source>
        <dbReference type="ARBA" id="ARBA00001941"/>
    </source>
</evidence>
<dbReference type="NCBIfam" id="NF006365">
    <property type="entry name" value="PRK08588.1"/>
    <property type="match status" value="1"/>
</dbReference>
<organism evidence="16 17">
    <name type="scientific">Limosilactobacillus pontis</name>
    <dbReference type="NCBI Taxonomy" id="35787"/>
    <lineage>
        <taxon>Bacteria</taxon>
        <taxon>Bacillati</taxon>
        <taxon>Bacillota</taxon>
        <taxon>Bacilli</taxon>
        <taxon>Lactobacillales</taxon>
        <taxon>Lactobacillaceae</taxon>
        <taxon>Limosilactobacillus</taxon>
    </lineage>
</organism>
<evidence type="ECO:0000256" key="3">
    <source>
        <dbReference type="ARBA" id="ARBA00005130"/>
    </source>
</evidence>
<dbReference type="InterPro" id="IPR050072">
    <property type="entry name" value="Peptidase_M20A"/>
</dbReference>
<name>A0A2J6NLP6_9LACO</name>
<evidence type="ECO:0000256" key="8">
    <source>
        <dbReference type="ARBA" id="ARBA00022723"/>
    </source>
</evidence>
<dbReference type="InterPro" id="IPR010182">
    <property type="entry name" value="ArgE/DapE"/>
</dbReference>
<feature type="domain" description="Peptidase M20 dimerisation" evidence="15">
    <location>
        <begin position="173"/>
        <end position="278"/>
    </location>
</feature>
<dbReference type="InterPro" id="IPR036264">
    <property type="entry name" value="Bact_exopeptidase_dim_dom"/>
</dbReference>
<keyword evidence="11" id="KW-0220">Diaminopimelate biosynthesis</keyword>
<dbReference type="UniPathway" id="UPA00034">
    <property type="reaction ID" value="UER00021"/>
</dbReference>
<evidence type="ECO:0000256" key="6">
    <source>
        <dbReference type="ARBA" id="ARBA00016853"/>
    </source>
</evidence>
<evidence type="ECO:0000256" key="9">
    <source>
        <dbReference type="ARBA" id="ARBA00022801"/>
    </source>
</evidence>
<dbReference type="SUPFAM" id="SSF55031">
    <property type="entry name" value="Bacterial exopeptidase dimerisation domain"/>
    <property type="match status" value="1"/>
</dbReference>
<dbReference type="PANTHER" id="PTHR43808:SF8">
    <property type="entry name" value="PEPTIDASE M20 DIMERISATION DOMAIN-CONTAINING PROTEIN"/>
    <property type="match status" value="1"/>
</dbReference>
<dbReference type="Pfam" id="PF07687">
    <property type="entry name" value="M20_dimer"/>
    <property type="match status" value="1"/>
</dbReference>
<keyword evidence="12" id="KW-0457">Lysine biosynthesis</keyword>
<evidence type="ECO:0000256" key="10">
    <source>
        <dbReference type="ARBA" id="ARBA00022833"/>
    </source>
</evidence>
<evidence type="ECO:0000256" key="13">
    <source>
        <dbReference type="ARBA" id="ARBA00023285"/>
    </source>
</evidence>
<dbReference type="Pfam" id="PF01546">
    <property type="entry name" value="Peptidase_M20"/>
    <property type="match status" value="1"/>
</dbReference>
<dbReference type="OrthoDB" id="9792335at2"/>
<dbReference type="AlphaFoldDB" id="A0A2J6NLP6"/>
<accession>A0A2J6NLP6</accession>
<dbReference type="CDD" id="cd08659">
    <property type="entry name" value="M20_ArgE_DapE-like"/>
    <property type="match status" value="1"/>
</dbReference>
<protein>
    <recommendedName>
        <fullName evidence="6">Probable succinyl-diaminopimelate desuccinylase</fullName>
        <ecNumber evidence="5">3.5.1.18</ecNumber>
    </recommendedName>
</protein>
<comment type="caution">
    <text evidence="16">The sequence shown here is derived from an EMBL/GenBank/DDBJ whole genome shotgun (WGS) entry which is preliminary data.</text>
</comment>
<comment type="cofactor">
    <cofactor evidence="2">
        <name>Zn(2+)</name>
        <dbReference type="ChEBI" id="CHEBI:29105"/>
    </cofactor>
</comment>
<dbReference type="EMBL" id="PNFV01000007">
    <property type="protein sequence ID" value="PMB82234.1"/>
    <property type="molecule type" value="Genomic_DNA"/>
</dbReference>
<dbReference type="InterPro" id="IPR001261">
    <property type="entry name" value="ArgE/DapE_CS"/>
</dbReference>
<dbReference type="PROSITE" id="PS00759">
    <property type="entry name" value="ARGE_DAPE_CPG2_2"/>
    <property type="match status" value="1"/>
</dbReference>
<dbReference type="PANTHER" id="PTHR43808">
    <property type="entry name" value="ACETYLORNITHINE DEACETYLASE"/>
    <property type="match status" value="1"/>
</dbReference>
<dbReference type="GO" id="GO:0046872">
    <property type="term" value="F:metal ion binding"/>
    <property type="evidence" value="ECO:0007669"/>
    <property type="project" value="UniProtKB-KW"/>
</dbReference>
<evidence type="ECO:0000256" key="5">
    <source>
        <dbReference type="ARBA" id="ARBA00011921"/>
    </source>
</evidence>
<comment type="catalytic activity">
    <reaction evidence="14">
        <text>N-succinyl-(2S,6S)-2,6-diaminopimelate + H2O = (2S,6S)-2,6-diaminopimelate + succinate</text>
        <dbReference type="Rhea" id="RHEA:22608"/>
        <dbReference type="ChEBI" id="CHEBI:15377"/>
        <dbReference type="ChEBI" id="CHEBI:30031"/>
        <dbReference type="ChEBI" id="CHEBI:57609"/>
        <dbReference type="ChEBI" id="CHEBI:58087"/>
        <dbReference type="EC" id="3.5.1.18"/>
    </reaction>
</comment>
<comment type="cofactor">
    <cofactor evidence="1">
        <name>Co(2+)</name>
        <dbReference type="ChEBI" id="CHEBI:48828"/>
    </cofactor>
</comment>
<evidence type="ECO:0000259" key="15">
    <source>
        <dbReference type="Pfam" id="PF07687"/>
    </source>
</evidence>
<evidence type="ECO:0000256" key="11">
    <source>
        <dbReference type="ARBA" id="ARBA00022915"/>
    </source>
</evidence>
<evidence type="ECO:0000313" key="16">
    <source>
        <dbReference type="EMBL" id="PMB82234.1"/>
    </source>
</evidence>
<keyword evidence="9" id="KW-0378">Hydrolase</keyword>